<keyword evidence="4" id="KW-0540">Nuclease</keyword>
<dbReference type="EMBL" id="CP048632">
    <property type="protein sequence ID" value="QIB39301.1"/>
    <property type="molecule type" value="Genomic_DNA"/>
</dbReference>
<organism evidence="4 5">
    <name type="scientific">Rhizobium oryzihabitans</name>
    <dbReference type="NCBI Taxonomy" id="2267833"/>
    <lineage>
        <taxon>Bacteria</taxon>
        <taxon>Pseudomonadati</taxon>
        <taxon>Pseudomonadota</taxon>
        <taxon>Alphaproteobacteria</taxon>
        <taxon>Hyphomicrobiales</taxon>
        <taxon>Rhizobiaceae</taxon>
        <taxon>Rhizobium/Agrobacterium group</taxon>
        <taxon>Rhizobium</taxon>
    </lineage>
</organism>
<evidence type="ECO:0000313" key="5">
    <source>
        <dbReference type="Proteomes" id="UP000464865"/>
    </source>
</evidence>
<dbReference type="AlphaFoldDB" id="A0A7L5BK89"/>
<evidence type="ECO:0000313" key="3">
    <source>
        <dbReference type="EMBL" id="QIB36837.1"/>
    </source>
</evidence>
<dbReference type="InterPro" id="IPR002711">
    <property type="entry name" value="HNH"/>
</dbReference>
<accession>A0A7L5BK89</accession>
<dbReference type="SMART" id="SM00507">
    <property type="entry name" value="HNHc"/>
    <property type="match status" value="1"/>
</dbReference>
<protein>
    <submittedName>
        <fullName evidence="4">HNH endonuclease</fullName>
    </submittedName>
</protein>
<keyword evidence="5" id="KW-1185">Reference proteome</keyword>
<keyword evidence="4" id="KW-0378">Hydrolase</keyword>
<dbReference type="RefSeq" id="WP_164056036.1">
    <property type="nucleotide sequence ID" value="NZ_CP048632.1"/>
</dbReference>
<proteinExistence type="predicted"/>
<dbReference type="KEGG" id="roy:G3A56_15910"/>
<feature type="domain" description="HNH nuclease" evidence="2">
    <location>
        <begin position="20"/>
        <end position="74"/>
    </location>
</feature>
<keyword evidence="4" id="KW-0255">Endonuclease</keyword>
<dbReference type="GO" id="GO:0004519">
    <property type="term" value="F:endonuclease activity"/>
    <property type="evidence" value="ECO:0007669"/>
    <property type="project" value="UniProtKB-KW"/>
</dbReference>
<dbReference type="Pfam" id="PF01844">
    <property type="entry name" value="HNH"/>
    <property type="match status" value="1"/>
</dbReference>
<name>A0A7L5BK89_9HYPH</name>
<dbReference type="Proteomes" id="UP000464865">
    <property type="component" value="Chromosome M15-11"/>
</dbReference>
<gene>
    <name evidence="3" type="ORF">G3A56_01510</name>
    <name evidence="4" type="ORF">G3A56_15910</name>
</gene>
<dbReference type="GO" id="GO:0003676">
    <property type="term" value="F:nucleic acid binding"/>
    <property type="evidence" value="ECO:0007669"/>
    <property type="project" value="InterPro"/>
</dbReference>
<evidence type="ECO:0000256" key="1">
    <source>
        <dbReference type="SAM" id="MobiDB-lite"/>
    </source>
</evidence>
<sequence>MARTVEEWIGKSDDHRAPGSVRDRIMSRDKRICHLCQSEIQVGQKWDLDHVTALINGGENRESNLKPAHRKCHVEKTALDVAEKAKVAAVRKKHLGITRPKQTIQSPGFQKSAKPKKAVVYRPVTFYREDTP</sequence>
<dbReference type="CDD" id="cd00085">
    <property type="entry name" value="HNHc"/>
    <property type="match status" value="1"/>
</dbReference>
<evidence type="ECO:0000259" key="2">
    <source>
        <dbReference type="SMART" id="SM00507"/>
    </source>
</evidence>
<feature type="region of interest" description="Disordered" evidence="1">
    <location>
        <begin position="1"/>
        <end position="20"/>
    </location>
</feature>
<dbReference type="KEGG" id="roy:G3A56_01510"/>
<dbReference type="InterPro" id="IPR003615">
    <property type="entry name" value="HNH_nuc"/>
</dbReference>
<dbReference type="GO" id="GO:0008270">
    <property type="term" value="F:zinc ion binding"/>
    <property type="evidence" value="ECO:0007669"/>
    <property type="project" value="InterPro"/>
</dbReference>
<dbReference type="EMBL" id="CP048632">
    <property type="protein sequence ID" value="QIB36837.1"/>
    <property type="molecule type" value="Genomic_DNA"/>
</dbReference>
<dbReference type="Gene3D" id="1.10.30.50">
    <property type="match status" value="1"/>
</dbReference>
<evidence type="ECO:0000313" key="4">
    <source>
        <dbReference type="EMBL" id="QIB39301.1"/>
    </source>
</evidence>
<reference evidence="4 5" key="1">
    <citation type="submission" date="2020-02" db="EMBL/GenBank/DDBJ databases">
        <title>Plant-Promoting Endophytic Bacterium Rhizobium oryzihabitans sp. nov., Isolated from the Root of Rice.</title>
        <authorList>
            <person name="zhao J."/>
            <person name="Zhang G."/>
        </authorList>
    </citation>
    <scope>NUCLEOTIDE SEQUENCE [LARGE SCALE GENOMIC DNA]</scope>
    <source>
        <strain evidence="4 5">M15</strain>
    </source>
</reference>